<dbReference type="InterPro" id="IPR024775">
    <property type="entry name" value="DinB-like"/>
</dbReference>
<organism evidence="2 3">
    <name type="scientific">Dawidia soli</name>
    <dbReference type="NCBI Taxonomy" id="2782352"/>
    <lineage>
        <taxon>Bacteria</taxon>
        <taxon>Pseudomonadati</taxon>
        <taxon>Bacteroidota</taxon>
        <taxon>Cytophagia</taxon>
        <taxon>Cytophagales</taxon>
        <taxon>Chryseotaleaceae</taxon>
        <taxon>Dawidia</taxon>
    </lineage>
</organism>
<dbReference type="Gene3D" id="1.20.120.450">
    <property type="entry name" value="dinb family like domain"/>
    <property type="match status" value="1"/>
</dbReference>
<evidence type="ECO:0000313" key="3">
    <source>
        <dbReference type="Proteomes" id="UP001319180"/>
    </source>
</evidence>
<dbReference type="SUPFAM" id="SSF109854">
    <property type="entry name" value="DinB/YfiT-like putative metalloenzymes"/>
    <property type="match status" value="1"/>
</dbReference>
<protein>
    <submittedName>
        <fullName evidence="2">DinB family protein</fullName>
    </submittedName>
</protein>
<dbReference type="EMBL" id="JAHESC010000001">
    <property type="protein sequence ID" value="MBT1685004.1"/>
    <property type="molecule type" value="Genomic_DNA"/>
</dbReference>
<reference evidence="2 3" key="1">
    <citation type="submission" date="2021-05" db="EMBL/GenBank/DDBJ databases">
        <title>A Polyphasic approach of four new species of the genus Ohtaekwangia: Ohtaekwangia histidinii sp. nov., Ohtaekwangia cretensis sp. nov., Ohtaekwangia indiensis sp. nov., Ohtaekwangia reichenbachii sp. nov. from diverse environment.</title>
        <authorList>
            <person name="Octaviana S."/>
        </authorList>
    </citation>
    <scope>NUCLEOTIDE SEQUENCE [LARGE SCALE GENOMIC DNA]</scope>
    <source>
        <strain evidence="2 3">PWU37</strain>
    </source>
</reference>
<gene>
    <name evidence="2" type="ORF">KK078_00475</name>
</gene>
<comment type="caution">
    <text evidence="2">The sequence shown here is derived from an EMBL/GenBank/DDBJ whole genome shotgun (WGS) entry which is preliminary data.</text>
</comment>
<evidence type="ECO:0000313" key="2">
    <source>
        <dbReference type="EMBL" id="MBT1685004.1"/>
    </source>
</evidence>
<name>A0AAP2D4Q7_9BACT</name>
<evidence type="ECO:0000259" key="1">
    <source>
        <dbReference type="Pfam" id="PF12867"/>
    </source>
</evidence>
<feature type="domain" description="DinB-like" evidence="1">
    <location>
        <begin position="19"/>
        <end position="158"/>
    </location>
</feature>
<dbReference type="Pfam" id="PF12867">
    <property type="entry name" value="DinB_2"/>
    <property type="match status" value="1"/>
</dbReference>
<keyword evidence="3" id="KW-1185">Reference proteome</keyword>
<dbReference type="AlphaFoldDB" id="A0AAP2D4Q7"/>
<sequence length="161" mass="18474">METTATDTRFIINLALSAWETQIERFDKHLEKLTDQQLESEIAPGRNRGVYVLGHLVAVNDNLFTLLGLGERMYPQLQDLFIRTPDRTVPIPATAELRKYWYDVNAKLTPALRNLTPEEWLGKHSSVSAEDFAKEPTRNKLNVLLSRTSHQAYHFGQIILL</sequence>
<accession>A0AAP2D4Q7</accession>
<dbReference type="Proteomes" id="UP001319180">
    <property type="component" value="Unassembled WGS sequence"/>
</dbReference>
<dbReference type="RefSeq" id="WP_254088259.1">
    <property type="nucleotide sequence ID" value="NZ_JAHESC010000001.1"/>
</dbReference>
<proteinExistence type="predicted"/>
<dbReference type="InterPro" id="IPR034660">
    <property type="entry name" value="DinB/YfiT-like"/>
</dbReference>